<keyword evidence="2" id="KW-1133">Transmembrane helix</keyword>
<feature type="compositionally biased region" description="Basic and acidic residues" evidence="1">
    <location>
        <begin position="19"/>
        <end position="30"/>
    </location>
</feature>
<proteinExistence type="predicted"/>
<evidence type="ECO:0000256" key="2">
    <source>
        <dbReference type="SAM" id="Phobius"/>
    </source>
</evidence>
<reference evidence="3 4" key="1">
    <citation type="submission" date="2016-07" db="EMBL/GenBank/DDBJ databases">
        <title>Pervasive Adenine N6-methylation of Active Genes in Fungi.</title>
        <authorList>
            <consortium name="DOE Joint Genome Institute"/>
            <person name="Mondo S.J."/>
            <person name="Dannebaum R.O."/>
            <person name="Kuo R.C."/>
            <person name="Labutti K."/>
            <person name="Haridas S."/>
            <person name="Kuo A."/>
            <person name="Salamov A."/>
            <person name="Ahrendt S.R."/>
            <person name="Lipzen A."/>
            <person name="Sullivan W."/>
            <person name="Andreopoulos W.B."/>
            <person name="Clum A."/>
            <person name="Lindquist E."/>
            <person name="Daum C."/>
            <person name="Ramamoorthy G.K."/>
            <person name="Gryganskyi A."/>
            <person name="Culley D."/>
            <person name="Magnuson J.K."/>
            <person name="James T.Y."/>
            <person name="O'Malley M.A."/>
            <person name="Stajich J.E."/>
            <person name="Spatafora J.W."/>
            <person name="Visel A."/>
            <person name="Grigoriev I.V."/>
        </authorList>
    </citation>
    <scope>NUCLEOTIDE SEQUENCE [LARGE SCALE GENOMIC DNA]</scope>
    <source>
        <strain evidence="3 4">NRRL 2496</strain>
    </source>
</reference>
<feature type="region of interest" description="Disordered" evidence="1">
    <location>
        <begin position="1"/>
        <end position="31"/>
    </location>
</feature>
<feature type="compositionally biased region" description="Basic and acidic residues" evidence="1">
    <location>
        <begin position="1"/>
        <end position="10"/>
    </location>
</feature>
<keyword evidence="2" id="KW-0812">Transmembrane</keyword>
<dbReference type="AlphaFoldDB" id="A0A1X2HTT1"/>
<keyword evidence="4" id="KW-1185">Reference proteome</keyword>
<dbReference type="EMBL" id="MCGN01000001">
    <property type="protein sequence ID" value="ORZ02904.1"/>
    <property type="molecule type" value="Genomic_DNA"/>
</dbReference>
<accession>A0A1X2HTT1</accession>
<protein>
    <submittedName>
        <fullName evidence="3">Uncharacterized protein</fullName>
    </submittedName>
</protein>
<evidence type="ECO:0000313" key="4">
    <source>
        <dbReference type="Proteomes" id="UP000242180"/>
    </source>
</evidence>
<dbReference type="Proteomes" id="UP000242180">
    <property type="component" value="Unassembled WGS sequence"/>
</dbReference>
<comment type="caution">
    <text evidence="3">The sequence shown here is derived from an EMBL/GenBank/DDBJ whole genome shotgun (WGS) entry which is preliminary data.</text>
</comment>
<gene>
    <name evidence="3" type="ORF">BCR43DRAFT_559733</name>
</gene>
<keyword evidence="2" id="KW-0472">Membrane</keyword>
<dbReference type="OMA" id="HYEPFCK"/>
<evidence type="ECO:0000313" key="3">
    <source>
        <dbReference type="EMBL" id="ORZ02904.1"/>
    </source>
</evidence>
<dbReference type="OrthoDB" id="2244878at2759"/>
<dbReference type="InParanoid" id="A0A1X2HTT1"/>
<feature type="transmembrane region" description="Helical" evidence="2">
    <location>
        <begin position="37"/>
        <end position="56"/>
    </location>
</feature>
<name>A0A1X2HTT1_SYNRA</name>
<dbReference type="STRING" id="13706.A0A1X2HTT1"/>
<organism evidence="3 4">
    <name type="scientific">Syncephalastrum racemosum</name>
    <name type="common">Filamentous fungus</name>
    <dbReference type="NCBI Taxonomy" id="13706"/>
    <lineage>
        <taxon>Eukaryota</taxon>
        <taxon>Fungi</taxon>
        <taxon>Fungi incertae sedis</taxon>
        <taxon>Mucoromycota</taxon>
        <taxon>Mucoromycotina</taxon>
        <taxon>Mucoromycetes</taxon>
        <taxon>Mucorales</taxon>
        <taxon>Syncephalastraceae</taxon>
        <taxon>Syncephalastrum</taxon>
    </lineage>
</organism>
<evidence type="ECO:0000256" key="1">
    <source>
        <dbReference type="SAM" id="MobiDB-lite"/>
    </source>
</evidence>
<sequence length="414" mass="46713">MLSSEKHTKELPTLPVDNRYQEEQEQEQRRKTEKRHMAAVLVLMFVAFTILCQLGVKPFVWRAGSQEKPPFTLPGASKEMTEFMTDLWHSFGEPENEGYCHTNPEPSAIEEKLQAVKNYIAFPPKGLEHGRPPPRCRHEPCKPHDLPYHRTLTAEFDPHSNAHADIRITGVFTPRSGHVIVNHDGEGDKVKVHATIFAQNESALQDVSLHAGQCEDRYVVDLRRHWTRRCPKDSCLTFVTVVSFPKSLQQYRRLDLHVRHARRIASQGLDTMAFDSFRAGVGHGAIILSDVKANHTLLGALYGVVMGDYRPMATWGGMAVRGATDVHLRPVHHANMTATTWIGPAAIHLPADEFQGDFKVWSTTTEPTIVAPNPEDIHIVKEGFLETRGYYKREHTGAQANVLSHHGSTRLLFQ</sequence>